<accession>A0A6J6L3K9</accession>
<evidence type="ECO:0000313" key="3">
    <source>
        <dbReference type="EMBL" id="CAB4899568.1"/>
    </source>
</evidence>
<dbReference type="EMBL" id="CAEZWR010000018">
    <property type="protein sequence ID" value="CAB4656607.1"/>
    <property type="molecule type" value="Genomic_DNA"/>
</dbReference>
<evidence type="ECO:0000313" key="2">
    <source>
        <dbReference type="EMBL" id="CAB4656607.1"/>
    </source>
</evidence>
<dbReference type="InterPro" id="IPR003673">
    <property type="entry name" value="CoA-Trfase_fam_III"/>
</dbReference>
<keyword evidence="1" id="KW-0808">Transferase</keyword>
<sequence>MNQPLPFAGIRVIEFAHFWSVPYGTMYLASQGADVIKVESVQRPDVWRANHTAPILGDRWMDRGLLWQATNLDKRDITLDASNDQGRALLKQLCEGADIFIENYASHVVEKQGLGYEDLKAINPGIIMVRAPSFGNEGPWKSYVGWGDVFEQVSGFATVTGYPDSRPQTPGGYMDPIVAMHLTTAIIAALEYRDRTGEGQLIEVPQSEVGMAMAGAILIADQFGYPPERPGNRAPGYAPQGVYRTGDAEKTYIALSIRDDQEWQSLIAMVGMPTLDAFAASGLKERHEHHDEIDAIILAWTLAHPANDLLSRLQSAGIPASRLLKPVDYNIEPQLVDREYYQELDHPLSGPRLFPTFPMHFSYEATRKVHSRPAPTLGQHNEEILRGELGVTEAKYADLIASNVIGTEPLQS</sequence>
<dbReference type="InterPro" id="IPR023606">
    <property type="entry name" value="CoA-Trfase_III_dom_1_sf"/>
</dbReference>
<dbReference type="InterPro" id="IPR050509">
    <property type="entry name" value="CoA-transferase_III"/>
</dbReference>
<dbReference type="PANTHER" id="PTHR48228:SF6">
    <property type="entry name" value="L-CARNITINE COA-TRANSFERASE"/>
    <property type="match status" value="1"/>
</dbReference>
<dbReference type="PANTHER" id="PTHR48228">
    <property type="entry name" value="SUCCINYL-COA--D-CITRAMALATE COA-TRANSFERASE"/>
    <property type="match status" value="1"/>
</dbReference>
<dbReference type="AlphaFoldDB" id="A0A6J6L3K9"/>
<dbReference type="Gene3D" id="3.40.50.10540">
    <property type="entry name" value="Crotonobetainyl-coa:carnitine coa-transferase, domain 1"/>
    <property type="match status" value="1"/>
</dbReference>
<protein>
    <submittedName>
        <fullName evidence="2">Unannotated protein</fullName>
    </submittedName>
</protein>
<dbReference type="EMBL" id="CAFBMO010000010">
    <property type="protein sequence ID" value="CAB4899568.1"/>
    <property type="molecule type" value="Genomic_DNA"/>
</dbReference>
<proteinExistence type="predicted"/>
<gene>
    <name evidence="2" type="ORF">UFOPK2282_00263</name>
    <name evidence="3" type="ORF">UFOPK3576_00382</name>
</gene>
<reference evidence="2" key="1">
    <citation type="submission" date="2020-05" db="EMBL/GenBank/DDBJ databases">
        <authorList>
            <person name="Chiriac C."/>
            <person name="Salcher M."/>
            <person name="Ghai R."/>
            <person name="Kavagutti S V."/>
        </authorList>
    </citation>
    <scope>NUCLEOTIDE SEQUENCE</scope>
</reference>
<name>A0A6J6L3K9_9ZZZZ</name>
<dbReference type="Pfam" id="PF02515">
    <property type="entry name" value="CoA_transf_3"/>
    <property type="match status" value="1"/>
</dbReference>
<dbReference type="SUPFAM" id="SSF89796">
    <property type="entry name" value="CoA-transferase family III (CaiB/BaiF)"/>
    <property type="match status" value="1"/>
</dbReference>
<dbReference type="GO" id="GO:0016740">
    <property type="term" value="F:transferase activity"/>
    <property type="evidence" value="ECO:0007669"/>
    <property type="project" value="UniProtKB-KW"/>
</dbReference>
<dbReference type="InterPro" id="IPR044855">
    <property type="entry name" value="CoA-Trfase_III_dom3_sf"/>
</dbReference>
<organism evidence="2">
    <name type="scientific">freshwater metagenome</name>
    <dbReference type="NCBI Taxonomy" id="449393"/>
    <lineage>
        <taxon>unclassified sequences</taxon>
        <taxon>metagenomes</taxon>
        <taxon>ecological metagenomes</taxon>
    </lineage>
</organism>
<evidence type="ECO:0000256" key="1">
    <source>
        <dbReference type="ARBA" id="ARBA00022679"/>
    </source>
</evidence>
<dbReference type="Gene3D" id="3.30.1540.10">
    <property type="entry name" value="formyl-coa transferase, domain 3"/>
    <property type="match status" value="1"/>
</dbReference>